<name>A0A8H3J4T8_9LECA</name>
<feature type="domain" description="SRR1-like" evidence="2">
    <location>
        <begin position="67"/>
        <end position="192"/>
    </location>
</feature>
<dbReference type="PANTHER" id="PTHR42080:SF1">
    <property type="entry name" value="SRR1-LIKE DOMAIN-CONTAINING PROTEIN"/>
    <property type="match status" value="1"/>
</dbReference>
<sequence>MEKQKNYSNTAKIPHPPQPALSPRSSGPPASIFKSLTPEEVQTGIEDFTTRFQTSHRYESLTSFLEQGQKTRITQCICLGLGHFMSIEKRTRKERRFNGGFNYSLHRLAMLEMLLDRLAKGNEIRVYFHDPVFTKQEREYLQSRGYVVLRDDSAFSRMSTSTFLFAPYVSGGLISKVLMKNFPALYIGTESQGGIEGVDMRPLEQFKRSSFETERLPLFCLGSYHGLESWGAAIVRWLNPGYGEAKAADQLGEEDGKTGSYDTVASGVGNRGKVSRLGKKDGEIENGSTPPSSVSEKEKGKGKEIVRDWWTYEPPKGH</sequence>
<proteinExistence type="predicted"/>
<comment type="caution">
    <text evidence="3">The sequence shown here is derived from an EMBL/GenBank/DDBJ whole genome shotgun (WGS) entry which is preliminary data.</text>
</comment>
<dbReference type="Proteomes" id="UP000664203">
    <property type="component" value="Unassembled WGS sequence"/>
</dbReference>
<feature type="region of interest" description="Disordered" evidence="1">
    <location>
        <begin position="1"/>
        <end position="33"/>
    </location>
</feature>
<dbReference type="EMBL" id="CAJPDR010000605">
    <property type="protein sequence ID" value="CAF9940523.1"/>
    <property type="molecule type" value="Genomic_DNA"/>
</dbReference>
<reference evidence="3" key="1">
    <citation type="submission" date="2021-03" db="EMBL/GenBank/DDBJ databases">
        <authorList>
            <person name="Tagirdzhanova G."/>
        </authorList>
    </citation>
    <scope>NUCLEOTIDE SEQUENCE</scope>
</reference>
<evidence type="ECO:0000313" key="4">
    <source>
        <dbReference type="Proteomes" id="UP000664203"/>
    </source>
</evidence>
<protein>
    <recommendedName>
        <fullName evidence="2">SRR1-like domain-containing protein</fullName>
    </recommendedName>
</protein>
<dbReference type="InterPro" id="IPR012942">
    <property type="entry name" value="SRR1-like"/>
</dbReference>
<dbReference type="OrthoDB" id="5318346at2759"/>
<feature type="compositionally biased region" description="Basic and acidic residues" evidence="1">
    <location>
        <begin position="295"/>
        <end position="307"/>
    </location>
</feature>
<accession>A0A8H3J4T8</accession>
<evidence type="ECO:0000259" key="2">
    <source>
        <dbReference type="Pfam" id="PF07985"/>
    </source>
</evidence>
<organism evidence="3 4">
    <name type="scientific">Alectoria fallacina</name>
    <dbReference type="NCBI Taxonomy" id="1903189"/>
    <lineage>
        <taxon>Eukaryota</taxon>
        <taxon>Fungi</taxon>
        <taxon>Dikarya</taxon>
        <taxon>Ascomycota</taxon>
        <taxon>Pezizomycotina</taxon>
        <taxon>Lecanoromycetes</taxon>
        <taxon>OSLEUM clade</taxon>
        <taxon>Lecanoromycetidae</taxon>
        <taxon>Lecanorales</taxon>
        <taxon>Lecanorineae</taxon>
        <taxon>Parmeliaceae</taxon>
        <taxon>Alectoria</taxon>
    </lineage>
</organism>
<dbReference type="PANTHER" id="PTHR42080">
    <property type="entry name" value="SRR1 DOMAIN-CONTAINING PROTEIN"/>
    <property type="match status" value="1"/>
</dbReference>
<evidence type="ECO:0000313" key="3">
    <source>
        <dbReference type="EMBL" id="CAF9940523.1"/>
    </source>
</evidence>
<evidence type="ECO:0000256" key="1">
    <source>
        <dbReference type="SAM" id="MobiDB-lite"/>
    </source>
</evidence>
<dbReference type="AlphaFoldDB" id="A0A8H3J4T8"/>
<gene>
    <name evidence="3" type="ORF">ALECFALPRED_008701</name>
</gene>
<dbReference type="Pfam" id="PF07985">
    <property type="entry name" value="SRR1"/>
    <property type="match status" value="1"/>
</dbReference>
<feature type="compositionally biased region" description="Polar residues" evidence="1">
    <location>
        <begin position="1"/>
        <end position="11"/>
    </location>
</feature>
<keyword evidence="4" id="KW-1185">Reference proteome</keyword>
<feature type="region of interest" description="Disordered" evidence="1">
    <location>
        <begin position="250"/>
        <end position="318"/>
    </location>
</feature>